<dbReference type="AlphaFoldDB" id="A0A2S0MN04"/>
<accession>A0A2S0MN04</accession>
<gene>
    <name evidence="1" type="ORF">C6Y53_05775</name>
</gene>
<reference evidence="2" key="1">
    <citation type="submission" date="2018-03" db="EMBL/GenBank/DDBJ databases">
        <title>Genomic analysis of the strain SH-1 isolated from shrimp intestine.</title>
        <authorList>
            <person name="Kim Y.-S."/>
            <person name="Kim S.-E."/>
            <person name="Kim K.-H."/>
        </authorList>
    </citation>
    <scope>NUCLEOTIDE SEQUENCE [LARGE SCALE GENOMIC DNA]</scope>
    <source>
        <strain evidence="2">SH-1</strain>
    </source>
</reference>
<dbReference type="RefSeq" id="WP_149615463.1">
    <property type="nucleotide sequence ID" value="NZ_CP027665.1"/>
</dbReference>
<dbReference type="KEGG" id="thas:C6Y53_05775"/>
<keyword evidence="2" id="KW-1185">Reference proteome</keyword>
<sequence>MKPRTQAATLTNLRLTDGGWIGLLTTAADQPAPDLRATLSGQVLDDMRIEPGDEPGRWRLELPLPNGLLADGMIVLQIADMAADALIGEYHLVAGQSLPDDLRGEVSLLRAELDLLKRAFRHHCREATGDDRG</sequence>
<name>A0A2S0MN04_9RHOB</name>
<protein>
    <submittedName>
        <fullName evidence="1">Uncharacterized protein</fullName>
    </submittedName>
</protein>
<dbReference type="EMBL" id="CP027665">
    <property type="protein sequence ID" value="AVO37269.2"/>
    <property type="molecule type" value="Genomic_DNA"/>
</dbReference>
<proteinExistence type="predicted"/>
<organism evidence="1 2">
    <name type="scientific">Pukyongiella litopenaei</name>
    <dbReference type="NCBI Taxonomy" id="2605946"/>
    <lineage>
        <taxon>Bacteria</taxon>
        <taxon>Pseudomonadati</taxon>
        <taxon>Pseudomonadota</taxon>
        <taxon>Alphaproteobacteria</taxon>
        <taxon>Rhodobacterales</taxon>
        <taxon>Paracoccaceae</taxon>
        <taxon>Pukyongiella</taxon>
    </lineage>
</organism>
<dbReference type="Proteomes" id="UP000237655">
    <property type="component" value="Chromosome"/>
</dbReference>
<evidence type="ECO:0000313" key="2">
    <source>
        <dbReference type="Proteomes" id="UP000237655"/>
    </source>
</evidence>
<evidence type="ECO:0000313" key="1">
    <source>
        <dbReference type="EMBL" id="AVO37269.2"/>
    </source>
</evidence>